<dbReference type="SUPFAM" id="SSF64438">
    <property type="entry name" value="CNF1/YfiH-like putative cysteine hydrolases"/>
    <property type="match status" value="1"/>
</dbReference>
<keyword evidence="4" id="KW-0479">Metal-binding</keyword>
<evidence type="ECO:0000256" key="4">
    <source>
        <dbReference type="ARBA" id="ARBA00022723"/>
    </source>
</evidence>
<protein>
    <recommendedName>
        <fullName evidence="10">Purine nucleoside phosphorylase</fullName>
    </recommendedName>
</protein>
<proteinExistence type="inferred from homology"/>
<evidence type="ECO:0000256" key="6">
    <source>
        <dbReference type="ARBA" id="ARBA00022833"/>
    </source>
</evidence>
<dbReference type="GO" id="GO:0005507">
    <property type="term" value="F:copper ion binding"/>
    <property type="evidence" value="ECO:0007669"/>
    <property type="project" value="TreeGrafter"/>
</dbReference>
<dbReference type="InterPro" id="IPR038371">
    <property type="entry name" value="Cu_polyphenol_OxRdtase_sf"/>
</dbReference>
<reference evidence="12" key="1">
    <citation type="submission" date="2016-10" db="EMBL/GenBank/DDBJ databases">
        <authorList>
            <person name="Varghese N."/>
            <person name="Submissions S."/>
        </authorList>
    </citation>
    <scope>NUCLEOTIDE SEQUENCE [LARGE SCALE GENOMIC DNA]</scope>
    <source>
        <strain evidence="12">DSM 7165</strain>
    </source>
</reference>
<evidence type="ECO:0000313" key="12">
    <source>
        <dbReference type="Proteomes" id="UP000242999"/>
    </source>
</evidence>
<keyword evidence="3" id="KW-0808">Transferase</keyword>
<organism evidence="11 12">
    <name type="scientific">Allopseudospirillum japonicum</name>
    <dbReference type="NCBI Taxonomy" id="64971"/>
    <lineage>
        <taxon>Bacteria</taxon>
        <taxon>Pseudomonadati</taxon>
        <taxon>Pseudomonadota</taxon>
        <taxon>Gammaproteobacteria</taxon>
        <taxon>Oceanospirillales</taxon>
        <taxon>Oceanospirillaceae</taxon>
        <taxon>Allopseudospirillum</taxon>
    </lineage>
</organism>
<comment type="catalytic activity">
    <reaction evidence="1">
        <text>inosine + phosphate = alpha-D-ribose 1-phosphate + hypoxanthine</text>
        <dbReference type="Rhea" id="RHEA:27646"/>
        <dbReference type="ChEBI" id="CHEBI:17368"/>
        <dbReference type="ChEBI" id="CHEBI:17596"/>
        <dbReference type="ChEBI" id="CHEBI:43474"/>
        <dbReference type="ChEBI" id="CHEBI:57720"/>
        <dbReference type="EC" id="2.4.2.1"/>
    </reaction>
    <physiologicalReaction direction="left-to-right" evidence="1">
        <dbReference type="Rhea" id="RHEA:27647"/>
    </physiologicalReaction>
</comment>
<accession>A0A1H6R5G7</accession>
<evidence type="ECO:0000313" key="11">
    <source>
        <dbReference type="EMBL" id="SEI50983.1"/>
    </source>
</evidence>
<dbReference type="RefSeq" id="WP_093308753.1">
    <property type="nucleotide sequence ID" value="NZ_FNYH01000003.1"/>
</dbReference>
<evidence type="ECO:0000256" key="9">
    <source>
        <dbReference type="ARBA" id="ARBA00049893"/>
    </source>
</evidence>
<dbReference type="CDD" id="cd16833">
    <property type="entry name" value="YfiH"/>
    <property type="match status" value="1"/>
</dbReference>
<comment type="catalytic activity">
    <reaction evidence="8">
        <text>adenosine + phosphate = alpha-D-ribose 1-phosphate + adenine</text>
        <dbReference type="Rhea" id="RHEA:27642"/>
        <dbReference type="ChEBI" id="CHEBI:16335"/>
        <dbReference type="ChEBI" id="CHEBI:16708"/>
        <dbReference type="ChEBI" id="CHEBI:43474"/>
        <dbReference type="ChEBI" id="CHEBI:57720"/>
        <dbReference type="EC" id="2.4.2.1"/>
    </reaction>
    <physiologicalReaction direction="left-to-right" evidence="8">
        <dbReference type="Rhea" id="RHEA:27643"/>
    </physiologicalReaction>
</comment>
<dbReference type="GO" id="GO:0016787">
    <property type="term" value="F:hydrolase activity"/>
    <property type="evidence" value="ECO:0007669"/>
    <property type="project" value="UniProtKB-KW"/>
</dbReference>
<keyword evidence="12" id="KW-1185">Reference proteome</keyword>
<evidence type="ECO:0000256" key="8">
    <source>
        <dbReference type="ARBA" id="ARBA00048968"/>
    </source>
</evidence>
<evidence type="ECO:0000256" key="3">
    <source>
        <dbReference type="ARBA" id="ARBA00022679"/>
    </source>
</evidence>
<dbReference type="PANTHER" id="PTHR30616:SF2">
    <property type="entry name" value="PURINE NUCLEOSIDE PHOSPHORYLASE LACC1"/>
    <property type="match status" value="1"/>
</dbReference>
<dbReference type="AlphaFoldDB" id="A0A1H6R5G7"/>
<comment type="catalytic activity">
    <reaction evidence="7">
        <text>adenosine + H2O + H(+) = inosine + NH4(+)</text>
        <dbReference type="Rhea" id="RHEA:24408"/>
        <dbReference type="ChEBI" id="CHEBI:15377"/>
        <dbReference type="ChEBI" id="CHEBI:15378"/>
        <dbReference type="ChEBI" id="CHEBI:16335"/>
        <dbReference type="ChEBI" id="CHEBI:17596"/>
        <dbReference type="ChEBI" id="CHEBI:28938"/>
        <dbReference type="EC" id="3.5.4.4"/>
    </reaction>
    <physiologicalReaction direction="left-to-right" evidence="7">
        <dbReference type="Rhea" id="RHEA:24409"/>
    </physiologicalReaction>
</comment>
<evidence type="ECO:0000256" key="2">
    <source>
        <dbReference type="ARBA" id="ARBA00007353"/>
    </source>
</evidence>
<evidence type="ECO:0000256" key="1">
    <source>
        <dbReference type="ARBA" id="ARBA00000553"/>
    </source>
</evidence>
<dbReference type="NCBIfam" id="TIGR00726">
    <property type="entry name" value="peptidoglycan editing factor PgeF"/>
    <property type="match status" value="1"/>
</dbReference>
<evidence type="ECO:0000256" key="10">
    <source>
        <dbReference type="RuleBase" id="RU361274"/>
    </source>
</evidence>
<keyword evidence="6" id="KW-0862">Zinc</keyword>
<dbReference type="Gene3D" id="3.60.140.10">
    <property type="entry name" value="CNF1/YfiH-like putative cysteine hydrolases"/>
    <property type="match status" value="1"/>
</dbReference>
<sequence>MPSLPTCLHPHWKAPASVHSLVTTREHGPSQAPFAHFNLGDHVGDNSTEVEQCRLLLQQKVGLPLLWLDQVHGNQVITDWPQGVKVPPQADACVSTSFEYACVVLTADCLPIFLCTQAGDQVGVIHAGWRGLAAGVIEASVAAFHTPAEYLLAWLGPAIGPKAFEVGPEVRETFTQIDPRLADAFTPSPYRLNYFMADIYQLARQRLQAMGVHHIYGGGFCTFTDTQRFYSYRREGRTGRMASVIWLAEPESA</sequence>
<dbReference type="Proteomes" id="UP000242999">
    <property type="component" value="Unassembled WGS sequence"/>
</dbReference>
<dbReference type="GO" id="GO:0017061">
    <property type="term" value="F:S-methyl-5-thioadenosine phosphorylase activity"/>
    <property type="evidence" value="ECO:0007669"/>
    <property type="project" value="UniProtKB-EC"/>
</dbReference>
<dbReference type="PANTHER" id="PTHR30616">
    <property type="entry name" value="UNCHARACTERIZED PROTEIN YFIH"/>
    <property type="match status" value="1"/>
</dbReference>
<dbReference type="InterPro" id="IPR003730">
    <property type="entry name" value="Cu_polyphenol_OxRdtase"/>
</dbReference>
<dbReference type="InterPro" id="IPR011324">
    <property type="entry name" value="Cytotoxic_necrot_fac-like_cat"/>
</dbReference>
<comment type="similarity">
    <text evidence="2 10">Belongs to the purine nucleoside phosphorylase YfiH/LACC1 family.</text>
</comment>
<dbReference type="Pfam" id="PF02578">
    <property type="entry name" value="Cu-oxidase_4"/>
    <property type="match status" value="1"/>
</dbReference>
<dbReference type="OrthoDB" id="4279at2"/>
<dbReference type="STRING" id="64971.SAMN05421831_10393"/>
<evidence type="ECO:0000256" key="5">
    <source>
        <dbReference type="ARBA" id="ARBA00022801"/>
    </source>
</evidence>
<keyword evidence="5" id="KW-0378">Hydrolase</keyword>
<name>A0A1H6R5G7_9GAMM</name>
<evidence type="ECO:0000256" key="7">
    <source>
        <dbReference type="ARBA" id="ARBA00047989"/>
    </source>
</evidence>
<dbReference type="EMBL" id="FNYH01000003">
    <property type="protein sequence ID" value="SEI50983.1"/>
    <property type="molecule type" value="Genomic_DNA"/>
</dbReference>
<gene>
    <name evidence="11" type="ORF">SAMN05421831_10393</name>
</gene>
<comment type="catalytic activity">
    <reaction evidence="9">
        <text>S-methyl-5'-thioadenosine + phosphate = 5-(methylsulfanyl)-alpha-D-ribose 1-phosphate + adenine</text>
        <dbReference type="Rhea" id="RHEA:11852"/>
        <dbReference type="ChEBI" id="CHEBI:16708"/>
        <dbReference type="ChEBI" id="CHEBI:17509"/>
        <dbReference type="ChEBI" id="CHEBI:43474"/>
        <dbReference type="ChEBI" id="CHEBI:58533"/>
        <dbReference type="EC" id="2.4.2.28"/>
    </reaction>
    <physiologicalReaction direction="left-to-right" evidence="9">
        <dbReference type="Rhea" id="RHEA:11853"/>
    </physiologicalReaction>
</comment>